<feature type="transmembrane region" description="Helical" evidence="6">
    <location>
        <begin position="75"/>
        <end position="92"/>
    </location>
</feature>
<dbReference type="PIRSF" id="PIRSF006324">
    <property type="entry name" value="LeuE"/>
    <property type="match status" value="1"/>
</dbReference>
<dbReference type="EMBL" id="CP006704">
    <property type="protein sequence ID" value="AIJ47175.1"/>
    <property type="molecule type" value="Genomic_DNA"/>
</dbReference>
<dbReference type="Proteomes" id="UP000028782">
    <property type="component" value="Chromosome"/>
</dbReference>
<feature type="transmembrane region" description="Helical" evidence="6">
    <location>
        <begin position="152"/>
        <end position="173"/>
    </location>
</feature>
<keyword evidence="2" id="KW-1003">Cell membrane</keyword>
<name>A0A076PTW6_COMTE</name>
<dbReference type="InterPro" id="IPR001123">
    <property type="entry name" value="LeuE-type"/>
</dbReference>
<dbReference type="Pfam" id="PF01810">
    <property type="entry name" value="LysE"/>
    <property type="match status" value="1"/>
</dbReference>
<feature type="transmembrane region" description="Helical" evidence="6">
    <location>
        <begin position="193"/>
        <end position="213"/>
    </location>
</feature>
<dbReference type="GO" id="GO:0005886">
    <property type="term" value="C:plasma membrane"/>
    <property type="evidence" value="ECO:0007669"/>
    <property type="project" value="UniProtKB-SubCell"/>
</dbReference>
<evidence type="ECO:0000256" key="4">
    <source>
        <dbReference type="ARBA" id="ARBA00022989"/>
    </source>
</evidence>
<dbReference type="HOGENOM" id="CLU_079569_0_1_4"/>
<reference evidence="7 8" key="1">
    <citation type="journal article" date="2014" name="Genome Announc.">
        <title>Complete Genome Sequence of Polychlorinated Biphenyl Degrader Comamonas testosteroni TK102 (NBRC 109938).</title>
        <authorList>
            <person name="Fukuda K."/>
            <person name="Hosoyama A."/>
            <person name="Tsuchikane K."/>
            <person name="Ohji S."/>
            <person name="Yamazoe A."/>
            <person name="Fujita N."/>
            <person name="Shintani M."/>
            <person name="Kimbara K."/>
        </authorList>
    </citation>
    <scope>NUCLEOTIDE SEQUENCE [LARGE SCALE GENOMIC DNA]</scope>
    <source>
        <strain evidence="7">TK102</strain>
    </source>
</reference>
<organism evidence="7 8">
    <name type="scientific">Comamonas testosteroni TK102</name>
    <dbReference type="NCBI Taxonomy" id="1392005"/>
    <lineage>
        <taxon>Bacteria</taxon>
        <taxon>Pseudomonadati</taxon>
        <taxon>Pseudomonadota</taxon>
        <taxon>Betaproteobacteria</taxon>
        <taxon>Burkholderiales</taxon>
        <taxon>Comamonadaceae</taxon>
        <taxon>Comamonas</taxon>
    </lineage>
</organism>
<keyword evidence="4 6" id="KW-1133">Transmembrane helix</keyword>
<keyword evidence="3 6" id="KW-0812">Transmembrane</keyword>
<evidence type="ECO:0000256" key="3">
    <source>
        <dbReference type="ARBA" id="ARBA00022692"/>
    </source>
</evidence>
<evidence type="ECO:0000256" key="1">
    <source>
        <dbReference type="ARBA" id="ARBA00004651"/>
    </source>
</evidence>
<feature type="transmembrane region" description="Helical" evidence="6">
    <location>
        <begin position="38"/>
        <end position="63"/>
    </location>
</feature>
<evidence type="ECO:0000256" key="5">
    <source>
        <dbReference type="ARBA" id="ARBA00023136"/>
    </source>
</evidence>
<dbReference type="PANTHER" id="PTHR30086">
    <property type="entry name" value="ARGININE EXPORTER PROTEIN ARGO"/>
    <property type="match status" value="1"/>
</dbReference>
<comment type="subcellular location">
    <subcellularLocation>
        <location evidence="1">Cell membrane</location>
        <topology evidence="1">Multi-pass membrane protein</topology>
    </subcellularLocation>
</comment>
<evidence type="ECO:0000256" key="2">
    <source>
        <dbReference type="ARBA" id="ARBA00022475"/>
    </source>
</evidence>
<dbReference type="PANTHER" id="PTHR30086:SF21">
    <property type="entry name" value="TRANSPORT PROTEIN"/>
    <property type="match status" value="1"/>
</dbReference>
<evidence type="ECO:0000313" key="7">
    <source>
        <dbReference type="EMBL" id="AIJ47175.1"/>
    </source>
</evidence>
<dbReference type="KEGG" id="ctes:O987_15320"/>
<gene>
    <name evidence="7" type="ORF">O987_15320</name>
</gene>
<protein>
    <submittedName>
        <fullName evidence="7">Lysine transporter LysE</fullName>
    </submittedName>
</protein>
<evidence type="ECO:0000313" key="8">
    <source>
        <dbReference type="Proteomes" id="UP000028782"/>
    </source>
</evidence>
<proteinExistence type="predicted"/>
<accession>A0A076PTW6</accession>
<keyword evidence="5 6" id="KW-0472">Membrane</keyword>
<dbReference type="RefSeq" id="WP_043373127.1">
    <property type="nucleotide sequence ID" value="NZ_CP006704.1"/>
</dbReference>
<dbReference type="GO" id="GO:0015171">
    <property type="term" value="F:amino acid transmembrane transporter activity"/>
    <property type="evidence" value="ECO:0007669"/>
    <property type="project" value="TreeGrafter"/>
</dbReference>
<dbReference type="AlphaFoldDB" id="A0A076PTW6"/>
<sequence>MNAWPTVILVTSLAVISPGADFALVTRTSLMESRRAGLWVALGIGSGVLIHVAYTLLGLGLVLQRLPWLFDLLRYAGAAYLVWLGICLWRGASRASVGSSKPARGAATGHAAGFSLFALGFLTNALNPKTALFIISLFMQVAGPAVPMTSQLAYGLFIALTHVLWFALVACFFSTPVLQLRMQAVRPWVDRSLGLVLMGLGGLLIGASTTRQIQF</sequence>
<evidence type="ECO:0000256" key="6">
    <source>
        <dbReference type="SAM" id="Phobius"/>
    </source>
</evidence>